<proteinExistence type="predicted"/>
<feature type="non-terminal residue" evidence="1">
    <location>
        <position position="1"/>
    </location>
</feature>
<dbReference type="Proteomes" id="UP000789860">
    <property type="component" value="Unassembled WGS sequence"/>
</dbReference>
<accession>A0ACA9MQ01</accession>
<evidence type="ECO:0000313" key="1">
    <source>
        <dbReference type="EMBL" id="CAG8604654.1"/>
    </source>
</evidence>
<name>A0ACA9MQ01_9GLOM</name>
<keyword evidence="2" id="KW-1185">Reference proteome</keyword>
<organism evidence="1 2">
    <name type="scientific">Scutellospora calospora</name>
    <dbReference type="NCBI Taxonomy" id="85575"/>
    <lineage>
        <taxon>Eukaryota</taxon>
        <taxon>Fungi</taxon>
        <taxon>Fungi incertae sedis</taxon>
        <taxon>Mucoromycota</taxon>
        <taxon>Glomeromycotina</taxon>
        <taxon>Glomeromycetes</taxon>
        <taxon>Diversisporales</taxon>
        <taxon>Gigasporaceae</taxon>
        <taxon>Scutellospora</taxon>
    </lineage>
</organism>
<comment type="caution">
    <text evidence="1">The sequence shown here is derived from an EMBL/GenBank/DDBJ whole genome shotgun (WGS) entry which is preliminary data.</text>
</comment>
<protein>
    <submittedName>
        <fullName evidence="1">8701_t:CDS:1</fullName>
    </submittedName>
</protein>
<reference evidence="1" key="1">
    <citation type="submission" date="2021-06" db="EMBL/GenBank/DDBJ databases">
        <authorList>
            <person name="Kallberg Y."/>
            <person name="Tangrot J."/>
            <person name="Rosling A."/>
        </authorList>
    </citation>
    <scope>NUCLEOTIDE SEQUENCE</scope>
    <source>
        <strain evidence="1">AU212A</strain>
    </source>
</reference>
<evidence type="ECO:0000313" key="2">
    <source>
        <dbReference type="Proteomes" id="UP000789860"/>
    </source>
</evidence>
<dbReference type="EMBL" id="CAJVPM010014962">
    <property type="protein sequence ID" value="CAG8604654.1"/>
    <property type="molecule type" value="Genomic_DNA"/>
</dbReference>
<gene>
    <name evidence="1" type="ORF">SCALOS_LOCUS7053</name>
</gene>
<sequence length="40" mass="4303">KTSVGAKLISFLRLVIVYYQLANLNAAAAPPIRTLESRSG</sequence>